<comment type="caution">
    <text evidence="1">The sequence shown here is derived from an EMBL/GenBank/DDBJ whole genome shotgun (WGS) entry which is preliminary data.</text>
</comment>
<organism evidence="1 2">
    <name type="scientific">Candidatus Ignatzschineria merdigallinarum</name>
    <dbReference type="NCBI Taxonomy" id="2838621"/>
    <lineage>
        <taxon>Bacteria</taxon>
        <taxon>Pseudomonadati</taxon>
        <taxon>Pseudomonadota</taxon>
        <taxon>Gammaproteobacteria</taxon>
        <taxon>Cardiobacteriales</taxon>
        <taxon>Ignatzschineriaceae</taxon>
        <taxon>Ignatzschineria</taxon>
    </lineage>
</organism>
<name>A0A9D1TTT5_9GAMM</name>
<dbReference type="AlphaFoldDB" id="A0A9D1TTT5"/>
<protein>
    <submittedName>
        <fullName evidence="1">Uncharacterized protein</fullName>
    </submittedName>
</protein>
<gene>
    <name evidence="1" type="ORF">H9889_04365</name>
</gene>
<evidence type="ECO:0000313" key="2">
    <source>
        <dbReference type="Proteomes" id="UP000823934"/>
    </source>
</evidence>
<accession>A0A9D1TTT5</accession>
<proteinExistence type="predicted"/>
<sequence length="204" mass="24185">MNKLIEIKGFHTCYYRQGDCKAELVNLVPFLCNPHKVQWLGIGYYFWTDSPHFAHEWGKFGYSGEYSINQFSIIMNRDKLLDLVGTVSDQLKFQNFIQQLFNTLERILDKNPEMDNCRIRQKLQRVRNGVVSTVIELSREFKLLDFWAIKAADIPKSSQEYRFKEKGRSEILVLPTRQQVVIYEEAKECIIYDSWIYPVESHEE</sequence>
<reference evidence="1" key="1">
    <citation type="journal article" date="2021" name="PeerJ">
        <title>Extensive microbial diversity within the chicken gut microbiome revealed by metagenomics and culture.</title>
        <authorList>
            <person name="Gilroy R."/>
            <person name="Ravi A."/>
            <person name="Getino M."/>
            <person name="Pursley I."/>
            <person name="Horton D.L."/>
            <person name="Alikhan N.F."/>
            <person name="Baker D."/>
            <person name="Gharbi K."/>
            <person name="Hall N."/>
            <person name="Watson M."/>
            <person name="Adriaenssens E.M."/>
            <person name="Foster-Nyarko E."/>
            <person name="Jarju S."/>
            <person name="Secka A."/>
            <person name="Antonio M."/>
            <person name="Oren A."/>
            <person name="Chaudhuri R.R."/>
            <person name="La Ragione R."/>
            <person name="Hildebrand F."/>
            <person name="Pallen M.J."/>
        </authorList>
    </citation>
    <scope>NUCLEOTIDE SEQUENCE</scope>
    <source>
        <strain evidence="1">CHK160-9182</strain>
    </source>
</reference>
<reference evidence="1" key="2">
    <citation type="submission" date="2021-04" db="EMBL/GenBank/DDBJ databases">
        <authorList>
            <person name="Gilroy R."/>
        </authorList>
    </citation>
    <scope>NUCLEOTIDE SEQUENCE</scope>
    <source>
        <strain evidence="1">CHK160-9182</strain>
    </source>
</reference>
<dbReference type="EMBL" id="DXHP01000095">
    <property type="protein sequence ID" value="HIW06543.1"/>
    <property type="molecule type" value="Genomic_DNA"/>
</dbReference>
<evidence type="ECO:0000313" key="1">
    <source>
        <dbReference type="EMBL" id="HIW06543.1"/>
    </source>
</evidence>
<dbReference type="Proteomes" id="UP000823934">
    <property type="component" value="Unassembled WGS sequence"/>
</dbReference>